<evidence type="ECO:0000259" key="7">
    <source>
        <dbReference type="PROSITE" id="PS51296"/>
    </source>
</evidence>
<keyword evidence="2" id="KW-0479">Metal-binding</keyword>
<comment type="cofactor">
    <cofactor evidence="5">
        <name>[2Fe-2S] cluster</name>
        <dbReference type="ChEBI" id="CHEBI:190135"/>
    </cofactor>
</comment>
<organism evidence="8 9">
    <name type="scientific">Ralstonia pickettii</name>
    <name type="common">Burkholderia pickettii</name>
    <dbReference type="NCBI Taxonomy" id="329"/>
    <lineage>
        <taxon>Bacteria</taxon>
        <taxon>Pseudomonadati</taxon>
        <taxon>Pseudomonadota</taxon>
        <taxon>Betaproteobacteria</taxon>
        <taxon>Burkholderiales</taxon>
        <taxon>Burkholderiaceae</taxon>
        <taxon>Ralstonia</taxon>
    </lineage>
</organism>
<dbReference type="OrthoDB" id="9800167at2"/>
<accession>A0A2N4TQ27</accession>
<sequence length="103" mass="10719">MSHAVSIPLAELPQGQRKLIWIADRCVALFNIDGAVYAIDNACPHQGAALANGPLEGTWLRCPAHGLRFNLAAPATGLCLTHVPISIANDTLTVTLGGPPNSA</sequence>
<dbReference type="Proteomes" id="UP000234456">
    <property type="component" value="Unassembled WGS sequence"/>
</dbReference>
<dbReference type="GO" id="GO:0046872">
    <property type="term" value="F:metal ion binding"/>
    <property type="evidence" value="ECO:0007669"/>
    <property type="project" value="UniProtKB-KW"/>
</dbReference>
<proteinExistence type="inferred from homology"/>
<keyword evidence="4" id="KW-0411">Iron-sulfur</keyword>
<dbReference type="InterPro" id="IPR036922">
    <property type="entry name" value="Rieske_2Fe-2S_sf"/>
</dbReference>
<evidence type="ECO:0000256" key="4">
    <source>
        <dbReference type="ARBA" id="ARBA00023014"/>
    </source>
</evidence>
<dbReference type="PANTHER" id="PTHR21496">
    <property type="entry name" value="FERREDOXIN-RELATED"/>
    <property type="match status" value="1"/>
</dbReference>
<comment type="similarity">
    <text evidence="6">Belongs to the bacterial ring-hydroxylating dioxygenase ferredoxin component family.</text>
</comment>
<evidence type="ECO:0000256" key="1">
    <source>
        <dbReference type="ARBA" id="ARBA00022714"/>
    </source>
</evidence>
<reference evidence="8 9" key="1">
    <citation type="submission" date="2017-12" db="EMBL/GenBank/DDBJ databases">
        <title>Draft genome sequence of Ralstonia pickettii 52.</title>
        <authorList>
            <person name="Zheng B."/>
        </authorList>
    </citation>
    <scope>NUCLEOTIDE SEQUENCE [LARGE SCALE GENOMIC DNA]</scope>
    <source>
        <strain evidence="8 9">52</strain>
    </source>
</reference>
<evidence type="ECO:0000256" key="6">
    <source>
        <dbReference type="ARBA" id="ARBA00038001"/>
    </source>
</evidence>
<dbReference type="PANTHER" id="PTHR21496:SF0">
    <property type="entry name" value="RIESKE DOMAIN-CONTAINING PROTEIN"/>
    <property type="match status" value="1"/>
</dbReference>
<dbReference type="Gene3D" id="2.102.10.10">
    <property type="entry name" value="Rieske [2Fe-2S] iron-sulphur domain"/>
    <property type="match status" value="1"/>
</dbReference>
<comment type="caution">
    <text evidence="8">The sequence shown here is derived from an EMBL/GenBank/DDBJ whole genome shotgun (WGS) entry which is preliminary data.</text>
</comment>
<feature type="domain" description="Rieske" evidence="7">
    <location>
        <begin position="4"/>
        <end position="94"/>
    </location>
</feature>
<evidence type="ECO:0000256" key="5">
    <source>
        <dbReference type="ARBA" id="ARBA00034078"/>
    </source>
</evidence>
<keyword evidence="3" id="KW-0408">Iron</keyword>
<dbReference type="Pfam" id="PF00355">
    <property type="entry name" value="Rieske"/>
    <property type="match status" value="1"/>
</dbReference>
<dbReference type="PROSITE" id="PS51296">
    <property type="entry name" value="RIESKE"/>
    <property type="match status" value="1"/>
</dbReference>
<dbReference type="EMBL" id="PKQE01000003">
    <property type="protein sequence ID" value="PLC41815.1"/>
    <property type="molecule type" value="Genomic_DNA"/>
</dbReference>
<dbReference type="GO" id="GO:0051537">
    <property type="term" value="F:2 iron, 2 sulfur cluster binding"/>
    <property type="evidence" value="ECO:0007669"/>
    <property type="project" value="UniProtKB-KW"/>
</dbReference>
<gene>
    <name evidence="8" type="ORF">C0Q88_14470</name>
</gene>
<name>A0A2N4TQ27_RALPI</name>
<evidence type="ECO:0000313" key="8">
    <source>
        <dbReference type="EMBL" id="PLC41815.1"/>
    </source>
</evidence>
<evidence type="ECO:0000256" key="3">
    <source>
        <dbReference type="ARBA" id="ARBA00023004"/>
    </source>
</evidence>
<protein>
    <submittedName>
        <fullName evidence="8">(2Fe-2S)-binding protein</fullName>
    </submittedName>
</protein>
<evidence type="ECO:0000256" key="2">
    <source>
        <dbReference type="ARBA" id="ARBA00022723"/>
    </source>
</evidence>
<dbReference type="SUPFAM" id="SSF50022">
    <property type="entry name" value="ISP domain"/>
    <property type="match status" value="1"/>
</dbReference>
<dbReference type="RefSeq" id="WP_102066198.1">
    <property type="nucleotide sequence ID" value="NZ_PKQE01000003.1"/>
</dbReference>
<keyword evidence="1" id="KW-0001">2Fe-2S</keyword>
<dbReference type="InterPro" id="IPR017941">
    <property type="entry name" value="Rieske_2Fe-2S"/>
</dbReference>
<dbReference type="CDD" id="cd03467">
    <property type="entry name" value="Rieske"/>
    <property type="match status" value="1"/>
</dbReference>
<evidence type="ECO:0000313" key="9">
    <source>
        <dbReference type="Proteomes" id="UP000234456"/>
    </source>
</evidence>
<dbReference type="AlphaFoldDB" id="A0A2N4TQ27"/>